<dbReference type="EMBL" id="SPVI01000007">
    <property type="protein sequence ID" value="TFW42814.1"/>
    <property type="molecule type" value="Genomic_DNA"/>
</dbReference>
<feature type="region of interest" description="Disordered" evidence="1">
    <location>
        <begin position="1"/>
        <end position="32"/>
    </location>
</feature>
<gene>
    <name evidence="3" type="ORF">E4T65_13660</name>
</gene>
<dbReference type="Gene3D" id="3.40.390.10">
    <property type="entry name" value="Collagenase (Catalytic Domain)"/>
    <property type="match status" value="1"/>
</dbReference>
<name>A0A4Y9TER6_PSEFL</name>
<dbReference type="InterPro" id="IPR006026">
    <property type="entry name" value="Peptidase_Metallo"/>
</dbReference>
<dbReference type="InterPro" id="IPR001506">
    <property type="entry name" value="Peptidase_M12A"/>
</dbReference>
<dbReference type="Proteomes" id="UP000297322">
    <property type="component" value="Unassembled WGS sequence"/>
</dbReference>
<dbReference type="RefSeq" id="WP_083221620.1">
    <property type="nucleotide sequence ID" value="NZ_SPVI01000007.1"/>
</dbReference>
<organism evidence="3 4">
    <name type="scientific">Pseudomonas fluorescens</name>
    <dbReference type="NCBI Taxonomy" id="294"/>
    <lineage>
        <taxon>Bacteria</taxon>
        <taxon>Pseudomonadati</taxon>
        <taxon>Pseudomonadota</taxon>
        <taxon>Gammaproteobacteria</taxon>
        <taxon>Pseudomonadales</taxon>
        <taxon>Pseudomonadaceae</taxon>
        <taxon>Pseudomonas</taxon>
    </lineage>
</organism>
<proteinExistence type="predicted"/>
<protein>
    <submittedName>
        <fullName evidence="3">Peptidase M12A astacin</fullName>
    </submittedName>
</protein>
<comment type="caution">
    <text evidence="3">The sequence shown here is derived from an EMBL/GenBank/DDBJ whole genome shotgun (WGS) entry which is preliminary data.</text>
</comment>
<evidence type="ECO:0000256" key="1">
    <source>
        <dbReference type="SAM" id="MobiDB-lite"/>
    </source>
</evidence>
<sequence length="232" mass="26147">MRLTSQHSVNLPSNLSPIDHEPPASAGTSRVKRGLADNRKLWPPGVITVSLDLKDQKSTALAVDAIQEWAHNTPALQFRIVRSREGDIRICDDESLKGNWSVIGTDAGNIPLNEPTLHLERNDDSKTFRATVLHEFGHALGLLHEHQNPEHTINWNKPAIYKAYASDQFPRELVYSQILELPVGDRLEVTRYDSRSVMHYAYPGYVTHDAKGVDTQHWLSDGDKAIARRLYS</sequence>
<dbReference type="Pfam" id="PF01400">
    <property type="entry name" value="Astacin"/>
    <property type="match status" value="1"/>
</dbReference>
<evidence type="ECO:0000313" key="4">
    <source>
        <dbReference type="Proteomes" id="UP000297322"/>
    </source>
</evidence>
<dbReference type="PANTHER" id="PTHR10127:SF850">
    <property type="entry name" value="METALLOENDOPEPTIDASE"/>
    <property type="match status" value="1"/>
</dbReference>
<dbReference type="SMART" id="SM00235">
    <property type="entry name" value="ZnMc"/>
    <property type="match status" value="1"/>
</dbReference>
<dbReference type="GO" id="GO:0006508">
    <property type="term" value="P:proteolysis"/>
    <property type="evidence" value="ECO:0007669"/>
    <property type="project" value="InterPro"/>
</dbReference>
<feature type="compositionally biased region" description="Polar residues" evidence="1">
    <location>
        <begin position="1"/>
        <end position="16"/>
    </location>
</feature>
<dbReference type="SUPFAM" id="SSF55486">
    <property type="entry name" value="Metalloproteases ('zincins'), catalytic domain"/>
    <property type="match status" value="1"/>
</dbReference>
<accession>A0A4Y9TER6</accession>
<dbReference type="InterPro" id="IPR024079">
    <property type="entry name" value="MetalloPept_cat_dom_sf"/>
</dbReference>
<feature type="domain" description="Peptidase metallopeptidase" evidence="2">
    <location>
        <begin position="38"/>
        <end position="175"/>
    </location>
</feature>
<dbReference type="PANTHER" id="PTHR10127">
    <property type="entry name" value="DISCOIDIN, CUB, EGF, LAMININ , AND ZINC METALLOPROTEASE DOMAIN CONTAINING"/>
    <property type="match status" value="1"/>
</dbReference>
<reference evidence="3 4" key="1">
    <citation type="submission" date="2019-03" db="EMBL/GenBank/DDBJ databases">
        <title>Biocontrol and xenobiotic degradation properties of endophytic Pseudomonas fluorescens strain BRZ63.</title>
        <authorList>
            <person name="Chlebek D.A."/>
            <person name="Pinski A."/>
            <person name="Zur J.P."/>
            <person name="Michalska J."/>
            <person name="Hupert-Kocurek K.T."/>
        </authorList>
    </citation>
    <scope>NUCLEOTIDE SEQUENCE [LARGE SCALE GENOMIC DNA]</scope>
    <source>
        <strain evidence="3 4">BRZ63</strain>
    </source>
</reference>
<dbReference type="AlphaFoldDB" id="A0A4Y9TER6"/>
<dbReference type="GO" id="GO:0004222">
    <property type="term" value="F:metalloendopeptidase activity"/>
    <property type="evidence" value="ECO:0007669"/>
    <property type="project" value="InterPro"/>
</dbReference>
<evidence type="ECO:0000313" key="3">
    <source>
        <dbReference type="EMBL" id="TFW42814.1"/>
    </source>
</evidence>
<evidence type="ECO:0000259" key="2">
    <source>
        <dbReference type="SMART" id="SM00235"/>
    </source>
</evidence>
<dbReference type="GO" id="GO:0008270">
    <property type="term" value="F:zinc ion binding"/>
    <property type="evidence" value="ECO:0007669"/>
    <property type="project" value="InterPro"/>
</dbReference>